<dbReference type="InterPro" id="IPR004761">
    <property type="entry name" value="Spore_GerAB"/>
</dbReference>
<name>A0ABR9QFR8_9BACI</name>
<feature type="transmembrane region" description="Helical" evidence="8">
    <location>
        <begin position="272"/>
        <end position="297"/>
    </location>
</feature>
<feature type="transmembrane region" description="Helical" evidence="8">
    <location>
        <begin position="337"/>
        <end position="358"/>
    </location>
</feature>
<evidence type="ECO:0000256" key="3">
    <source>
        <dbReference type="ARBA" id="ARBA00022448"/>
    </source>
</evidence>
<feature type="transmembrane region" description="Helical" evidence="8">
    <location>
        <begin position="122"/>
        <end position="140"/>
    </location>
</feature>
<dbReference type="RefSeq" id="WP_193534817.1">
    <property type="nucleotide sequence ID" value="NZ_JADCLJ010000008.1"/>
</dbReference>
<keyword evidence="3" id="KW-0813">Transport</keyword>
<feature type="transmembrane region" description="Helical" evidence="8">
    <location>
        <begin position="12"/>
        <end position="35"/>
    </location>
</feature>
<dbReference type="PANTHER" id="PTHR34975:SF2">
    <property type="entry name" value="SPORE GERMINATION PROTEIN A2"/>
    <property type="match status" value="1"/>
</dbReference>
<keyword evidence="7 8" id="KW-0472">Membrane</keyword>
<dbReference type="Proteomes" id="UP001516662">
    <property type="component" value="Unassembled WGS sequence"/>
</dbReference>
<sequence>MNNKSVQISPWQFTILTSMFVVGSAVLFIPTILASVAKQDAWISCLIAIIVGVLLAWFYGSFSKIDPNLSYFELAVFALGKWVGRCIALVTLSLHLVLSSFLLWDIGDFLVTQILVGTPIEVIYYLFIFVTIVYGVRLGIEPIARSAEIFIPWIFLIFIFIVIFLLPEAEAKNLFPIFEEGVRPILYGSYYVVGFPFVEMVLLLMITPHVSDKKKVTSAFIWGVVLGGAILFSLTLLSILVLGPDFSTRNEFPIYVLVKKISIGNFLERIEVLIALIWFLSIFFKLALVSYSFLIGMSQLFNLKDYRPLTFPFGILVIVLTLIMIPSSIYLKAFSKYASTPYMILIGLILPLVVFIMGKMKKKKSNTMQ</sequence>
<evidence type="ECO:0000313" key="10">
    <source>
        <dbReference type="Proteomes" id="UP001516662"/>
    </source>
</evidence>
<evidence type="ECO:0000256" key="7">
    <source>
        <dbReference type="ARBA" id="ARBA00023136"/>
    </source>
</evidence>
<evidence type="ECO:0000256" key="8">
    <source>
        <dbReference type="SAM" id="Phobius"/>
    </source>
</evidence>
<dbReference type="PANTHER" id="PTHR34975">
    <property type="entry name" value="SPORE GERMINATION PROTEIN A2"/>
    <property type="match status" value="1"/>
</dbReference>
<feature type="transmembrane region" description="Helical" evidence="8">
    <location>
        <begin position="82"/>
        <end position="102"/>
    </location>
</feature>
<gene>
    <name evidence="9" type="ORF">IMZ08_04560</name>
</gene>
<keyword evidence="5 8" id="KW-0812">Transmembrane</keyword>
<evidence type="ECO:0000256" key="6">
    <source>
        <dbReference type="ARBA" id="ARBA00022989"/>
    </source>
</evidence>
<accession>A0ABR9QFR8</accession>
<dbReference type="Gene3D" id="1.20.1740.10">
    <property type="entry name" value="Amino acid/polyamine transporter I"/>
    <property type="match status" value="1"/>
</dbReference>
<dbReference type="EMBL" id="JADCLJ010000008">
    <property type="protein sequence ID" value="MBE4907332.1"/>
    <property type="molecule type" value="Genomic_DNA"/>
</dbReference>
<comment type="caution">
    <text evidence="9">The sequence shown here is derived from an EMBL/GenBank/DDBJ whole genome shotgun (WGS) entry which is preliminary data.</text>
</comment>
<evidence type="ECO:0000256" key="4">
    <source>
        <dbReference type="ARBA" id="ARBA00022544"/>
    </source>
</evidence>
<keyword evidence="6 8" id="KW-1133">Transmembrane helix</keyword>
<feature type="transmembrane region" description="Helical" evidence="8">
    <location>
        <begin position="147"/>
        <end position="167"/>
    </location>
</feature>
<evidence type="ECO:0000256" key="5">
    <source>
        <dbReference type="ARBA" id="ARBA00022692"/>
    </source>
</evidence>
<proteinExistence type="inferred from homology"/>
<organism evidence="9 10">
    <name type="scientific">Litchfieldia luteola</name>
    <dbReference type="NCBI Taxonomy" id="682179"/>
    <lineage>
        <taxon>Bacteria</taxon>
        <taxon>Bacillati</taxon>
        <taxon>Bacillota</taxon>
        <taxon>Bacilli</taxon>
        <taxon>Bacillales</taxon>
        <taxon>Bacillaceae</taxon>
        <taxon>Litchfieldia</taxon>
    </lineage>
</organism>
<keyword evidence="10" id="KW-1185">Reference proteome</keyword>
<feature type="transmembrane region" description="Helical" evidence="8">
    <location>
        <begin position="41"/>
        <end position="62"/>
    </location>
</feature>
<reference evidence="9 10" key="1">
    <citation type="submission" date="2020-10" db="EMBL/GenBank/DDBJ databases">
        <title>Bacillus sp. HD4P25, an endophyte from a halophyte.</title>
        <authorList>
            <person name="Sun J.-Q."/>
        </authorList>
    </citation>
    <scope>NUCLEOTIDE SEQUENCE [LARGE SCALE GENOMIC DNA]</scope>
    <source>
        <strain evidence="9 10">YIM 93174</strain>
    </source>
</reference>
<dbReference type="Pfam" id="PF03845">
    <property type="entry name" value="Spore_permease"/>
    <property type="match status" value="1"/>
</dbReference>
<comment type="subcellular location">
    <subcellularLocation>
        <location evidence="1">Membrane</location>
        <topology evidence="1">Multi-pass membrane protein</topology>
    </subcellularLocation>
</comment>
<feature type="transmembrane region" description="Helical" evidence="8">
    <location>
        <begin position="309"/>
        <end position="331"/>
    </location>
</feature>
<comment type="similarity">
    <text evidence="2">Belongs to the amino acid-polyamine-organocation (APC) superfamily. Spore germination protein (SGP) (TC 2.A.3.9) family.</text>
</comment>
<feature type="transmembrane region" description="Helical" evidence="8">
    <location>
        <begin position="187"/>
        <end position="207"/>
    </location>
</feature>
<keyword evidence="4" id="KW-0309">Germination</keyword>
<feature type="transmembrane region" description="Helical" evidence="8">
    <location>
        <begin position="219"/>
        <end position="242"/>
    </location>
</feature>
<evidence type="ECO:0000313" key="9">
    <source>
        <dbReference type="EMBL" id="MBE4907332.1"/>
    </source>
</evidence>
<evidence type="ECO:0000256" key="2">
    <source>
        <dbReference type="ARBA" id="ARBA00007998"/>
    </source>
</evidence>
<protein>
    <submittedName>
        <fullName evidence="9">Endospore germination permease</fullName>
    </submittedName>
</protein>
<evidence type="ECO:0000256" key="1">
    <source>
        <dbReference type="ARBA" id="ARBA00004141"/>
    </source>
</evidence>
<dbReference type="NCBIfam" id="TIGR00912">
    <property type="entry name" value="2A0309"/>
    <property type="match status" value="1"/>
</dbReference>